<keyword evidence="1" id="KW-0472">Membrane</keyword>
<dbReference type="EMBL" id="JAACJJ010000056">
    <property type="protein sequence ID" value="KAF5312014.1"/>
    <property type="molecule type" value="Genomic_DNA"/>
</dbReference>
<proteinExistence type="predicted"/>
<accession>A0A8H5ETQ3</accession>
<name>A0A8H5ETQ3_9AGAR</name>
<feature type="transmembrane region" description="Helical" evidence="1">
    <location>
        <begin position="49"/>
        <end position="71"/>
    </location>
</feature>
<dbReference type="AlphaFoldDB" id="A0A8H5ETQ3"/>
<dbReference type="OrthoDB" id="3354175at2759"/>
<comment type="caution">
    <text evidence="2">The sequence shown here is derived from an EMBL/GenBank/DDBJ whole genome shotgun (WGS) entry which is preliminary data.</text>
</comment>
<feature type="transmembrane region" description="Helical" evidence="1">
    <location>
        <begin position="99"/>
        <end position="119"/>
    </location>
</feature>
<feature type="transmembrane region" description="Helical" evidence="1">
    <location>
        <begin position="131"/>
        <end position="152"/>
    </location>
</feature>
<protein>
    <submittedName>
        <fullName evidence="2">Uncharacterized protein</fullName>
    </submittedName>
</protein>
<keyword evidence="1" id="KW-1133">Transmembrane helix</keyword>
<evidence type="ECO:0000313" key="2">
    <source>
        <dbReference type="EMBL" id="KAF5312014.1"/>
    </source>
</evidence>
<keyword evidence="1" id="KW-0812">Transmembrane</keyword>
<dbReference type="Proteomes" id="UP000567179">
    <property type="component" value="Unassembled WGS sequence"/>
</dbReference>
<gene>
    <name evidence="2" type="ORF">D9619_003842</name>
</gene>
<feature type="transmembrane region" description="Helical" evidence="1">
    <location>
        <begin position="20"/>
        <end position="37"/>
    </location>
</feature>
<reference evidence="2 3" key="1">
    <citation type="journal article" date="2020" name="ISME J.">
        <title>Uncovering the hidden diversity of litter-decomposition mechanisms in mushroom-forming fungi.</title>
        <authorList>
            <person name="Floudas D."/>
            <person name="Bentzer J."/>
            <person name="Ahren D."/>
            <person name="Johansson T."/>
            <person name="Persson P."/>
            <person name="Tunlid A."/>
        </authorList>
    </citation>
    <scope>NUCLEOTIDE SEQUENCE [LARGE SCALE GENOMIC DNA]</scope>
    <source>
        <strain evidence="2 3">CBS 101986</strain>
    </source>
</reference>
<evidence type="ECO:0000313" key="3">
    <source>
        <dbReference type="Proteomes" id="UP000567179"/>
    </source>
</evidence>
<organism evidence="2 3">
    <name type="scientific">Psilocybe cf. subviscida</name>
    <dbReference type="NCBI Taxonomy" id="2480587"/>
    <lineage>
        <taxon>Eukaryota</taxon>
        <taxon>Fungi</taxon>
        <taxon>Dikarya</taxon>
        <taxon>Basidiomycota</taxon>
        <taxon>Agaricomycotina</taxon>
        <taxon>Agaricomycetes</taxon>
        <taxon>Agaricomycetidae</taxon>
        <taxon>Agaricales</taxon>
        <taxon>Agaricineae</taxon>
        <taxon>Strophariaceae</taxon>
        <taxon>Psilocybe</taxon>
    </lineage>
</organism>
<keyword evidence="3" id="KW-1185">Reference proteome</keyword>
<sequence length="158" mass="17151">MAFTIEEAALVSLFVQSGTYGFFASLFAQSTSIILARHKKSPETRRVNAMLLAVSILMFLLSTVYVSTTLYRHLHAFKSVGNACGQVSAQLGDLSSKSYLVGTGVYGIQTVLGDGFMIYRTYMIWGGYLPVCIPAILTLLVSTVSGITFMFIPSHSTV</sequence>
<evidence type="ECO:0000256" key="1">
    <source>
        <dbReference type="SAM" id="Phobius"/>
    </source>
</evidence>